<comment type="caution">
    <text evidence="9">The sequence shown here is derived from an EMBL/GenBank/DDBJ whole genome shotgun (WGS) entry which is preliminary data.</text>
</comment>
<dbReference type="Pfam" id="PF00413">
    <property type="entry name" value="Peptidase_M10"/>
    <property type="match status" value="1"/>
</dbReference>
<dbReference type="Proteomes" id="UP001597249">
    <property type="component" value="Unassembled WGS sequence"/>
</dbReference>
<dbReference type="InterPro" id="IPR024079">
    <property type="entry name" value="MetalloPept_cat_dom_sf"/>
</dbReference>
<dbReference type="RefSeq" id="WP_125584647.1">
    <property type="nucleotide sequence ID" value="NZ_JBHTMO010000024.1"/>
</dbReference>
<evidence type="ECO:0000256" key="4">
    <source>
        <dbReference type="ARBA" id="ARBA00022833"/>
    </source>
</evidence>
<evidence type="ECO:0000313" key="9">
    <source>
        <dbReference type="EMBL" id="MFD1393527.1"/>
    </source>
</evidence>
<evidence type="ECO:0000256" key="3">
    <source>
        <dbReference type="ARBA" id="ARBA00022801"/>
    </source>
</evidence>
<dbReference type="SUPFAM" id="SSF55486">
    <property type="entry name" value="Metalloproteases ('zincins'), catalytic domain"/>
    <property type="match status" value="1"/>
</dbReference>
<evidence type="ECO:0000256" key="1">
    <source>
        <dbReference type="ARBA" id="ARBA00022670"/>
    </source>
</evidence>
<keyword evidence="5 9" id="KW-0482">Metalloprotease</keyword>
<name>A0ABW4B929_9LACO</name>
<dbReference type="InterPro" id="IPR021190">
    <property type="entry name" value="Pept_M10A"/>
</dbReference>
<dbReference type="EMBL" id="JBHTMO010000024">
    <property type="protein sequence ID" value="MFD1393527.1"/>
    <property type="molecule type" value="Genomic_DNA"/>
</dbReference>
<keyword evidence="4" id="KW-0862">Zinc</keyword>
<accession>A0ABW4B929</accession>
<evidence type="ECO:0000259" key="8">
    <source>
        <dbReference type="SMART" id="SM00235"/>
    </source>
</evidence>
<feature type="signal peptide" evidence="7">
    <location>
        <begin position="1"/>
        <end position="23"/>
    </location>
</feature>
<organism evidence="9 10">
    <name type="scientific">Lacticaseibacillus jixianensis</name>
    <dbReference type="NCBI Taxonomy" id="2486012"/>
    <lineage>
        <taxon>Bacteria</taxon>
        <taxon>Bacillati</taxon>
        <taxon>Bacillota</taxon>
        <taxon>Bacilli</taxon>
        <taxon>Lactobacillales</taxon>
        <taxon>Lactobacillaceae</taxon>
        <taxon>Lacticaseibacillus</taxon>
    </lineage>
</organism>
<dbReference type="PANTHER" id="PTHR10201:SF323">
    <property type="entry name" value="MATRIX METALLOPROTEINASE-21"/>
    <property type="match status" value="1"/>
</dbReference>
<dbReference type="Gene3D" id="3.40.390.10">
    <property type="entry name" value="Collagenase (Catalytic Domain)"/>
    <property type="match status" value="1"/>
</dbReference>
<keyword evidence="10" id="KW-1185">Reference proteome</keyword>
<dbReference type="SMART" id="SM00235">
    <property type="entry name" value="ZnMc"/>
    <property type="match status" value="1"/>
</dbReference>
<keyword evidence="3 9" id="KW-0378">Hydrolase</keyword>
<dbReference type="GO" id="GO:0008237">
    <property type="term" value="F:metallopeptidase activity"/>
    <property type="evidence" value="ECO:0007669"/>
    <property type="project" value="UniProtKB-KW"/>
</dbReference>
<proteinExistence type="predicted"/>
<dbReference type="InterPro" id="IPR006026">
    <property type="entry name" value="Peptidase_Metallo"/>
</dbReference>
<feature type="region of interest" description="Disordered" evidence="6">
    <location>
        <begin position="66"/>
        <end position="86"/>
    </location>
</feature>
<evidence type="ECO:0000256" key="7">
    <source>
        <dbReference type="SAM" id="SignalP"/>
    </source>
</evidence>
<dbReference type="InterPro" id="IPR001818">
    <property type="entry name" value="Pept_M10_metallopeptidase"/>
</dbReference>
<evidence type="ECO:0000256" key="6">
    <source>
        <dbReference type="SAM" id="MobiDB-lite"/>
    </source>
</evidence>
<evidence type="ECO:0000256" key="5">
    <source>
        <dbReference type="ARBA" id="ARBA00023049"/>
    </source>
</evidence>
<feature type="chain" id="PRO_5047069473" evidence="7">
    <location>
        <begin position="24"/>
        <end position="244"/>
    </location>
</feature>
<dbReference type="EC" id="3.4.24.-" evidence="9"/>
<reference evidence="10" key="1">
    <citation type="journal article" date="2019" name="Int. J. Syst. Evol. Microbiol.">
        <title>The Global Catalogue of Microorganisms (GCM) 10K type strain sequencing project: providing services to taxonomists for standard genome sequencing and annotation.</title>
        <authorList>
            <consortium name="The Broad Institute Genomics Platform"/>
            <consortium name="The Broad Institute Genome Sequencing Center for Infectious Disease"/>
            <person name="Wu L."/>
            <person name="Ma J."/>
        </authorList>
    </citation>
    <scope>NUCLEOTIDE SEQUENCE [LARGE SCALE GENOMIC DNA]</scope>
    <source>
        <strain evidence="10">CCM 8911</strain>
    </source>
</reference>
<keyword evidence="7" id="KW-0732">Signal</keyword>
<evidence type="ECO:0000256" key="2">
    <source>
        <dbReference type="ARBA" id="ARBA00022723"/>
    </source>
</evidence>
<feature type="domain" description="Peptidase metallopeptidase" evidence="8">
    <location>
        <begin position="93"/>
        <end position="243"/>
    </location>
</feature>
<keyword evidence="2" id="KW-0479">Metal-binding</keyword>
<dbReference type="PANTHER" id="PTHR10201">
    <property type="entry name" value="MATRIX METALLOPROTEINASE"/>
    <property type="match status" value="1"/>
</dbReference>
<dbReference type="PRINTS" id="PR00138">
    <property type="entry name" value="MATRIXIN"/>
</dbReference>
<keyword evidence="1" id="KW-0645">Protease</keyword>
<gene>
    <name evidence="9" type="ORF">ACFQ3L_08080</name>
</gene>
<sequence length="244" mass="25350">MRHKGILTALTVMIAGFAIYSQASPLPSATRRAAQDAVQAGVTWATATGARLADAATKRLGLANRTPASQAATATPPSAPAQTGATPIEAAVKGIKLSSRYTYSFEPGTPARVRTAFTQAATIYNRAGVVTLTPGASSTFGNHITFGTYTKPIPDDQPTVELGEGGPAVIYSKLSRTGVNHAKAEFNAAYQGAVKVSVALHEIGHALGLGHSGRRTSVMYPMDEGRTGLAPADLTTLRTIYPNN</sequence>
<protein>
    <submittedName>
        <fullName evidence="9">Matrixin family metalloprotease</fullName>
        <ecNumber evidence="9">3.4.24.-</ecNumber>
    </submittedName>
</protein>
<evidence type="ECO:0000313" key="10">
    <source>
        <dbReference type="Proteomes" id="UP001597249"/>
    </source>
</evidence>